<dbReference type="Gene3D" id="3.40.50.720">
    <property type="entry name" value="NAD(P)-binding Rossmann-like Domain"/>
    <property type="match status" value="1"/>
</dbReference>
<dbReference type="InterPro" id="IPR036291">
    <property type="entry name" value="NAD(P)-bd_dom_sf"/>
</dbReference>
<dbReference type="CDD" id="cd05325">
    <property type="entry name" value="carb_red_sniffer_like_SDR_c"/>
    <property type="match status" value="1"/>
</dbReference>
<accession>W9YTW7</accession>
<name>W9YTW7_9EURO</name>
<dbReference type="Proteomes" id="UP000019484">
    <property type="component" value="Unassembled WGS sequence"/>
</dbReference>
<evidence type="ECO:0000313" key="3">
    <source>
        <dbReference type="EMBL" id="EXJ95963.1"/>
    </source>
</evidence>
<dbReference type="AlphaFoldDB" id="W9YTW7"/>
<dbReference type="SUPFAM" id="SSF51735">
    <property type="entry name" value="NAD(P)-binding Rossmann-fold domains"/>
    <property type="match status" value="1"/>
</dbReference>
<dbReference type="PRINTS" id="PR00081">
    <property type="entry name" value="GDHRDH"/>
</dbReference>
<dbReference type="OrthoDB" id="7289984at2759"/>
<evidence type="ECO:0000313" key="4">
    <source>
        <dbReference type="Proteomes" id="UP000019484"/>
    </source>
</evidence>
<dbReference type="Pfam" id="PF00106">
    <property type="entry name" value="adh_short"/>
    <property type="match status" value="1"/>
</dbReference>
<dbReference type="EMBL" id="AMWN01000001">
    <property type="protein sequence ID" value="EXJ95963.1"/>
    <property type="molecule type" value="Genomic_DNA"/>
</dbReference>
<evidence type="ECO:0000256" key="2">
    <source>
        <dbReference type="RuleBase" id="RU000363"/>
    </source>
</evidence>
<dbReference type="GeneID" id="19155991"/>
<dbReference type="InterPro" id="IPR051468">
    <property type="entry name" value="Fungal_SecMetab_SDRs"/>
</dbReference>
<dbReference type="eggNOG" id="KOG1611">
    <property type="taxonomic scope" value="Eukaryota"/>
</dbReference>
<comment type="similarity">
    <text evidence="1 2">Belongs to the short-chain dehydrogenases/reductases (SDR) family.</text>
</comment>
<organism evidence="3 4">
    <name type="scientific">Capronia coronata CBS 617.96</name>
    <dbReference type="NCBI Taxonomy" id="1182541"/>
    <lineage>
        <taxon>Eukaryota</taxon>
        <taxon>Fungi</taxon>
        <taxon>Dikarya</taxon>
        <taxon>Ascomycota</taxon>
        <taxon>Pezizomycotina</taxon>
        <taxon>Eurotiomycetes</taxon>
        <taxon>Chaetothyriomycetidae</taxon>
        <taxon>Chaetothyriales</taxon>
        <taxon>Herpotrichiellaceae</taxon>
        <taxon>Capronia</taxon>
    </lineage>
</organism>
<dbReference type="GO" id="GO:0016491">
    <property type="term" value="F:oxidoreductase activity"/>
    <property type="evidence" value="ECO:0007669"/>
    <property type="project" value="TreeGrafter"/>
</dbReference>
<reference evidence="3 4" key="1">
    <citation type="submission" date="2013-03" db="EMBL/GenBank/DDBJ databases">
        <title>The Genome Sequence of Capronia coronata CBS 617.96.</title>
        <authorList>
            <consortium name="The Broad Institute Genomics Platform"/>
            <person name="Cuomo C."/>
            <person name="de Hoog S."/>
            <person name="Gorbushina A."/>
            <person name="Walker B."/>
            <person name="Young S.K."/>
            <person name="Zeng Q."/>
            <person name="Gargeya S."/>
            <person name="Fitzgerald M."/>
            <person name="Haas B."/>
            <person name="Abouelleil A."/>
            <person name="Allen A.W."/>
            <person name="Alvarado L."/>
            <person name="Arachchi H.M."/>
            <person name="Berlin A.M."/>
            <person name="Chapman S.B."/>
            <person name="Gainer-Dewar J."/>
            <person name="Goldberg J."/>
            <person name="Griggs A."/>
            <person name="Gujja S."/>
            <person name="Hansen M."/>
            <person name="Howarth C."/>
            <person name="Imamovic A."/>
            <person name="Ireland A."/>
            <person name="Larimer J."/>
            <person name="McCowan C."/>
            <person name="Murphy C."/>
            <person name="Pearson M."/>
            <person name="Poon T.W."/>
            <person name="Priest M."/>
            <person name="Roberts A."/>
            <person name="Saif S."/>
            <person name="Shea T."/>
            <person name="Sisk P."/>
            <person name="Sykes S."/>
            <person name="Wortman J."/>
            <person name="Nusbaum C."/>
            <person name="Birren B."/>
        </authorList>
    </citation>
    <scope>NUCLEOTIDE SEQUENCE [LARGE SCALE GENOMIC DNA]</scope>
    <source>
        <strain evidence="3 4">CBS 617.96</strain>
    </source>
</reference>
<dbReference type="GO" id="GO:0005737">
    <property type="term" value="C:cytoplasm"/>
    <property type="evidence" value="ECO:0007669"/>
    <property type="project" value="TreeGrafter"/>
</dbReference>
<gene>
    <name evidence="3" type="ORF">A1O1_01088</name>
</gene>
<dbReference type="InterPro" id="IPR002347">
    <property type="entry name" value="SDR_fam"/>
</dbReference>
<dbReference type="HOGENOM" id="CLU_010194_9_1_1"/>
<dbReference type="RefSeq" id="XP_007720192.1">
    <property type="nucleotide sequence ID" value="XM_007722002.1"/>
</dbReference>
<evidence type="ECO:0000256" key="1">
    <source>
        <dbReference type="ARBA" id="ARBA00006484"/>
    </source>
</evidence>
<comment type="caution">
    <text evidence="3">The sequence shown here is derived from an EMBL/GenBank/DDBJ whole genome shotgun (WGS) entry which is preliminary data.</text>
</comment>
<evidence type="ECO:0008006" key="5">
    <source>
        <dbReference type="Google" id="ProtNLM"/>
    </source>
</evidence>
<proteinExistence type="inferred from homology"/>
<dbReference type="PANTHER" id="PTHR43544:SF36">
    <property type="entry name" value="CHAIN OXIDOREDUCTASE (CSGA), PUTATIVE (AFU_ORTHOLOGUE AFUA_4G00910)-RELATED"/>
    <property type="match status" value="1"/>
</dbReference>
<dbReference type="PRINTS" id="PR00080">
    <property type="entry name" value="SDRFAMILY"/>
</dbReference>
<sequence>MSSYLITGASRGLGLSLTKLLAERPVEKVRFIAATARTKTPGLAELTEKYPGRVAFIPLEVTKEESIKAAVTEVEKALGPNQGLDVLVNNAGIASLTPGGVSEMQDLMSTLDVNVNGPQRVTTAFLPLLRKGSRKLVVNVSSTVGSLTLAKYIAMLPTPAYKISKTALNMLTLQWAFQYEKEGFTFMAISPGYLKTDLGGKDAHLPVEVGSKAVLDILDMATKEQNGKFLDIHLPDFPSEGGVKLYQGGEIPW</sequence>
<keyword evidence="4" id="KW-1185">Reference proteome</keyword>
<protein>
    <recommendedName>
        <fullName evidence="5">NAD(P)-binding protein</fullName>
    </recommendedName>
</protein>
<dbReference type="PANTHER" id="PTHR43544">
    <property type="entry name" value="SHORT-CHAIN DEHYDROGENASE/REDUCTASE"/>
    <property type="match status" value="1"/>
</dbReference>